<keyword evidence="3" id="KW-1185">Reference proteome</keyword>
<comment type="caution">
    <text evidence="2">The sequence shown here is derived from an EMBL/GenBank/DDBJ whole genome shotgun (WGS) entry which is preliminary data.</text>
</comment>
<feature type="domain" description="N-acetyltransferase" evidence="1">
    <location>
        <begin position="36"/>
        <end position="203"/>
    </location>
</feature>
<dbReference type="InterPro" id="IPR016181">
    <property type="entry name" value="Acyl_CoA_acyltransferase"/>
</dbReference>
<dbReference type="GO" id="GO:0016747">
    <property type="term" value="F:acyltransferase activity, transferring groups other than amino-acyl groups"/>
    <property type="evidence" value="ECO:0007669"/>
    <property type="project" value="InterPro"/>
</dbReference>
<dbReference type="Gene3D" id="3.40.630.30">
    <property type="match status" value="1"/>
</dbReference>
<dbReference type="PANTHER" id="PTHR43792">
    <property type="entry name" value="GNAT FAMILY, PUTATIVE (AFU_ORTHOLOGUE AFUA_3G00765)-RELATED-RELATED"/>
    <property type="match status" value="1"/>
</dbReference>
<dbReference type="EMBL" id="SWKU01000009">
    <property type="protein sequence ID" value="KAF3003616.1"/>
    <property type="molecule type" value="Genomic_DNA"/>
</dbReference>
<gene>
    <name evidence="2" type="ORF">E8E13_007410</name>
</gene>
<dbReference type="Pfam" id="PF13302">
    <property type="entry name" value="Acetyltransf_3"/>
    <property type="match status" value="1"/>
</dbReference>
<dbReference type="InterPro" id="IPR051531">
    <property type="entry name" value="N-acetyltransferase"/>
</dbReference>
<evidence type="ECO:0000313" key="2">
    <source>
        <dbReference type="EMBL" id="KAF3003616.1"/>
    </source>
</evidence>
<name>A0A9P4WBI1_CURKU</name>
<protein>
    <recommendedName>
        <fullName evidence="1">N-acetyltransferase domain-containing protein</fullName>
    </recommendedName>
</protein>
<accession>A0A9P4WBI1</accession>
<dbReference type="Proteomes" id="UP000801428">
    <property type="component" value="Unassembled WGS sequence"/>
</dbReference>
<dbReference type="PROSITE" id="PS51186">
    <property type="entry name" value="GNAT"/>
    <property type="match status" value="1"/>
</dbReference>
<proteinExistence type="predicted"/>
<dbReference type="PANTHER" id="PTHR43792:SF16">
    <property type="entry name" value="N-ACETYLTRANSFERASE DOMAIN-CONTAINING PROTEIN"/>
    <property type="match status" value="1"/>
</dbReference>
<dbReference type="SUPFAM" id="SSF55729">
    <property type="entry name" value="Acyl-CoA N-acyltransferases (Nat)"/>
    <property type="match status" value="1"/>
</dbReference>
<sequence>MPDTEATIITPRLHLTALDIENDSHIAYRVQLANSPAIRAQAVQLGHPSPPLTPEAARAHLESVYQRADRNGSGLYLVSLQKSNPNIDDESDEMEYIGIVSMMLKRYPDMQCPVIPDIGFVFHEDYRGKGYAAEACEGVMKYFRESRGIERIAGFTHPENPNSKKLFTRLGFVERGLVDVSGILPPDGSARNASVWLYNVDLDVELEELGIGPGKGGTQG</sequence>
<dbReference type="OrthoDB" id="630895at2759"/>
<evidence type="ECO:0000313" key="3">
    <source>
        <dbReference type="Proteomes" id="UP000801428"/>
    </source>
</evidence>
<reference evidence="2" key="1">
    <citation type="submission" date="2019-04" db="EMBL/GenBank/DDBJ databases">
        <title>Sequencing of skin fungus with MAO and IRED activity.</title>
        <authorList>
            <person name="Marsaioli A.J."/>
            <person name="Bonatto J.M.C."/>
            <person name="Reis Junior O."/>
        </authorList>
    </citation>
    <scope>NUCLEOTIDE SEQUENCE</scope>
    <source>
        <strain evidence="2">30M1</strain>
    </source>
</reference>
<dbReference type="CDD" id="cd04301">
    <property type="entry name" value="NAT_SF"/>
    <property type="match status" value="1"/>
</dbReference>
<evidence type="ECO:0000259" key="1">
    <source>
        <dbReference type="PROSITE" id="PS51186"/>
    </source>
</evidence>
<dbReference type="InterPro" id="IPR000182">
    <property type="entry name" value="GNAT_dom"/>
</dbReference>
<organism evidence="2 3">
    <name type="scientific">Curvularia kusanoi</name>
    <name type="common">Cochliobolus kusanoi</name>
    <dbReference type="NCBI Taxonomy" id="90978"/>
    <lineage>
        <taxon>Eukaryota</taxon>
        <taxon>Fungi</taxon>
        <taxon>Dikarya</taxon>
        <taxon>Ascomycota</taxon>
        <taxon>Pezizomycotina</taxon>
        <taxon>Dothideomycetes</taxon>
        <taxon>Pleosporomycetidae</taxon>
        <taxon>Pleosporales</taxon>
        <taxon>Pleosporineae</taxon>
        <taxon>Pleosporaceae</taxon>
        <taxon>Curvularia</taxon>
    </lineage>
</organism>
<dbReference type="AlphaFoldDB" id="A0A9P4WBI1"/>